<evidence type="ECO:0000313" key="1">
    <source>
        <dbReference type="EMBL" id="JAE04318.1"/>
    </source>
</evidence>
<proteinExistence type="predicted"/>
<protein>
    <submittedName>
        <fullName evidence="1">Uncharacterized protein</fullName>
    </submittedName>
</protein>
<reference evidence="1" key="1">
    <citation type="submission" date="2014-09" db="EMBL/GenBank/DDBJ databases">
        <authorList>
            <person name="Magalhaes I.L.F."/>
            <person name="Oliveira U."/>
            <person name="Santos F.R."/>
            <person name="Vidigal T.H.D.A."/>
            <person name="Brescovit A.D."/>
            <person name="Santos A.J."/>
        </authorList>
    </citation>
    <scope>NUCLEOTIDE SEQUENCE</scope>
    <source>
        <tissue evidence="1">Shoot tissue taken approximately 20 cm above the soil surface</tissue>
    </source>
</reference>
<accession>A0A0A9F7S0</accession>
<name>A0A0A9F7S0_ARUDO</name>
<reference evidence="1" key="2">
    <citation type="journal article" date="2015" name="Data Brief">
        <title>Shoot transcriptome of the giant reed, Arundo donax.</title>
        <authorList>
            <person name="Barrero R.A."/>
            <person name="Guerrero F.D."/>
            <person name="Moolhuijzen P."/>
            <person name="Goolsby J.A."/>
            <person name="Tidwell J."/>
            <person name="Bellgard S.E."/>
            <person name="Bellgard M.I."/>
        </authorList>
    </citation>
    <scope>NUCLEOTIDE SEQUENCE</scope>
    <source>
        <tissue evidence="1">Shoot tissue taken approximately 20 cm above the soil surface</tissue>
    </source>
</reference>
<dbReference type="AlphaFoldDB" id="A0A0A9F7S0"/>
<organism evidence="1">
    <name type="scientific">Arundo donax</name>
    <name type="common">Giant reed</name>
    <name type="synonym">Donax arundinaceus</name>
    <dbReference type="NCBI Taxonomy" id="35708"/>
    <lineage>
        <taxon>Eukaryota</taxon>
        <taxon>Viridiplantae</taxon>
        <taxon>Streptophyta</taxon>
        <taxon>Embryophyta</taxon>
        <taxon>Tracheophyta</taxon>
        <taxon>Spermatophyta</taxon>
        <taxon>Magnoliopsida</taxon>
        <taxon>Liliopsida</taxon>
        <taxon>Poales</taxon>
        <taxon>Poaceae</taxon>
        <taxon>PACMAD clade</taxon>
        <taxon>Arundinoideae</taxon>
        <taxon>Arundineae</taxon>
        <taxon>Arundo</taxon>
    </lineage>
</organism>
<dbReference type="EMBL" id="GBRH01193578">
    <property type="protein sequence ID" value="JAE04318.1"/>
    <property type="molecule type" value="Transcribed_RNA"/>
</dbReference>
<sequence>MPLGLFLAVFASSILSSFS</sequence>